<accession>A0A1F6CMP6</accession>
<sequence>MKNFRKNTQRGFTLLLAALVSSVVLAVGAAIFSIAQKQVTLSALGRDSQFAFYAADTIAECALYWDFRFEYFASTTPTSITPKCDAVALNFVNQVGSSYPYVMTSEQIGLFSTEVSGELCAQVSVTKCQGTFEDGDCQSSPTAPIRTIIHADGYSTSCASILSSTRALQRSVELRY</sequence>
<dbReference type="Proteomes" id="UP000176445">
    <property type="component" value="Unassembled WGS sequence"/>
</dbReference>
<reference evidence="2 3" key="1">
    <citation type="journal article" date="2016" name="Nat. Commun.">
        <title>Thousands of microbial genomes shed light on interconnected biogeochemical processes in an aquifer system.</title>
        <authorList>
            <person name="Anantharaman K."/>
            <person name="Brown C.T."/>
            <person name="Hug L.A."/>
            <person name="Sharon I."/>
            <person name="Castelle C.J."/>
            <person name="Probst A.J."/>
            <person name="Thomas B.C."/>
            <person name="Singh A."/>
            <person name="Wilkins M.J."/>
            <person name="Karaoz U."/>
            <person name="Brodie E.L."/>
            <person name="Williams K.H."/>
            <person name="Hubbard S.S."/>
            <person name="Banfield J.F."/>
        </authorList>
    </citation>
    <scope>NUCLEOTIDE SEQUENCE [LARGE SCALE GENOMIC DNA]</scope>
</reference>
<gene>
    <name evidence="2" type="ORF">A2704_05715</name>
</gene>
<dbReference type="AlphaFoldDB" id="A0A1F6CMP6"/>
<evidence type="ECO:0008006" key="4">
    <source>
        <dbReference type="Google" id="ProtNLM"/>
    </source>
</evidence>
<evidence type="ECO:0000313" key="2">
    <source>
        <dbReference type="EMBL" id="OGG50405.1"/>
    </source>
</evidence>
<dbReference type="EMBL" id="MFKW01000052">
    <property type="protein sequence ID" value="OGG50405.1"/>
    <property type="molecule type" value="Genomic_DNA"/>
</dbReference>
<feature type="chain" id="PRO_5009523509" description="Type 4 fimbrial biogenesis protein PilX N-terminal domain-containing protein" evidence="1">
    <location>
        <begin position="27"/>
        <end position="176"/>
    </location>
</feature>
<evidence type="ECO:0000313" key="3">
    <source>
        <dbReference type="Proteomes" id="UP000176445"/>
    </source>
</evidence>
<comment type="caution">
    <text evidence="2">The sequence shown here is derived from an EMBL/GenBank/DDBJ whole genome shotgun (WGS) entry which is preliminary data.</text>
</comment>
<proteinExistence type="predicted"/>
<organism evidence="2 3">
    <name type="scientific">Candidatus Kaiserbacteria bacterium RIFCSPHIGHO2_01_FULL_54_36b</name>
    <dbReference type="NCBI Taxonomy" id="1798483"/>
    <lineage>
        <taxon>Bacteria</taxon>
        <taxon>Candidatus Kaiseribacteriota</taxon>
    </lineage>
</organism>
<feature type="signal peptide" evidence="1">
    <location>
        <begin position="1"/>
        <end position="26"/>
    </location>
</feature>
<protein>
    <recommendedName>
        <fullName evidence="4">Type 4 fimbrial biogenesis protein PilX N-terminal domain-containing protein</fullName>
    </recommendedName>
</protein>
<evidence type="ECO:0000256" key="1">
    <source>
        <dbReference type="SAM" id="SignalP"/>
    </source>
</evidence>
<name>A0A1F6CMP6_9BACT</name>
<keyword evidence="1" id="KW-0732">Signal</keyword>